<accession>A0AAD5G2F2</accession>
<keyword evidence="1" id="KW-0812">Transmembrane</keyword>
<reference evidence="2" key="1">
    <citation type="submission" date="2022-06" db="EMBL/GenBank/DDBJ databases">
        <title>Uncovering the hologenomic basis of an extraordinary plant invasion.</title>
        <authorList>
            <person name="Bieker V.C."/>
            <person name="Martin M.D."/>
            <person name="Gilbert T."/>
            <person name="Hodgins K."/>
            <person name="Battlay P."/>
            <person name="Petersen B."/>
            <person name="Wilson J."/>
        </authorList>
    </citation>
    <scope>NUCLEOTIDE SEQUENCE</scope>
    <source>
        <strain evidence="2">AA19_3_7</strain>
        <tissue evidence="2">Leaf</tissue>
    </source>
</reference>
<proteinExistence type="predicted"/>
<evidence type="ECO:0000256" key="1">
    <source>
        <dbReference type="SAM" id="Phobius"/>
    </source>
</evidence>
<sequence>VQAFYALSFYAFFIVTLHFLCISHATLSPPQIQREVALAPGRRRRHQQRRTATQVPTMVVECVIYPVPTTNRGGDYIEADGSCTMLELIS</sequence>
<keyword evidence="3" id="KW-1185">Reference proteome</keyword>
<keyword evidence="1" id="KW-0472">Membrane</keyword>
<comment type="caution">
    <text evidence="2">The sequence shown here is derived from an EMBL/GenBank/DDBJ whole genome shotgun (WGS) entry which is preliminary data.</text>
</comment>
<organism evidence="2 3">
    <name type="scientific">Ambrosia artemisiifolia</name>
    <name type="common">Common ragweed</name>
    <dbReference type="NCBI Taxonomy" id="4212"/>
    <lineage>
        <taxon>Eukaryota</taxon>
        <taxon>Viridiplantae</taxon>
        <taxon>Streptophyta</taxon>
        <taxon>Embryophyta</taxon>
        <taxon>Tracheophyta</taxon>
        <taxon>Spermatophyta</taxon>
        <taxon>Magnoliopsida</taxon>
        <taxon>eudicotyledons</taxon>
        <taxon>Gunneridae</taxon>
        <taxon>Pentapetalae</taxon>
        <taxon>asterids</taxon>
        <taxon>campanulids</taxon>
        <taxon>Asterales</taxon>
        <taxon>Asteraceae</taxon>
        <taxon>Asteroideae</taxon>
        <taxon>Heliantheae alliance</taxon>
        <taxon>Heliantheae</taxon>
        <taxon>Ambrosia</taxon>
    </lineage>
</organism>
<dbReference type="Proteomes" id="UP001206925">
    <property type="component" value="Unassembled WGS sequence"/>
</dbReference>
<evidence type="ECO:0000313" key="2">
    <source>
        <dbReference type="EMBL" id="KAI7725233.1"/>
    </source>
</evidence>
<feature type="non-terminal residue" evidence="2">
    <location>
        <position position="1"/>
    </location>
</feature>
<dbReference type="EMBL" id="JAMZMK010012001">
    <property type="protein sequence ID" value="KAI7725233.1"/>
    <property type="molecule type" value="Genomic_DNA"/>
</dbReference>
<gene>
    <name evidence="2" type="ORF">M8C21_005639</name>
</gene>
<feature type="transmembrane region" description="Helical" evidence="1">
    <location>
        <begin position="6"/>
        <end position="27"/>
    </location>
</feature>
<dbReference type="AlphaFoldDB" id="A0AAD5G2F2"/>
<feature type="non-terminal residue" evidence="2">
    <location>
        <position position="90"/>
    </location>
</feature>
<protein>
    <submittedName>
        <fullName evidence="2">Uncharacterized protein</fullName>
    </submittedName>
</protein>
<keyword evidence="1" id="KW-1133">Transmembrane helix</keyword>
<name>A0AAD5G2F2_AMBAR</name>
<evidence type="ECO:0000313" key="3">
    <source>
        <dbReference type="Proteomes" id="UP001206925"/>
    </source>
</evidence>